<feature type="domain" description="SAM" evidence="1">
    <location>
        <begin position="6"/>
        <end position="69"/>
    </location>
</feature>
<dbReference type="PROSITE" id="PS50105">
    <property type="entry name" value="SAM_DOMAIN"/>
    <property type="match status" value="1"/>
</dbReference>
<accession>A0A3N0YWD7</accession>
<sequence length="114" mass="13104">MEFLHWSCLDVAHWIESMGFPQYKACFSENFITGRKLIHVSCITLPRLGITDFQHMKTISARVGELLGVSEPRWSRSIADPPHDDLTGFLKMKSRTGQQTDSLTYEQFLINKSK</sequence>
<dbReference type="PANTHER" id="PTHR46829:SF1">
    <property type="entry name" value="STERILE ALPHA MOTIF DOMAIN-CONTAINING PROTEIN 15"/>
    <property type="match status" value="1"/>
</dbReference>
<keyword evidence="3" id="KW-1185">Reference proteome</keyword>
<gene>
    <name evidence="2" type="ORF">DPX16_2815</name>
</gene>
<organism evidence="2 3">
    <name type="scientific">Anabarilius grahami</name>
    <name type="common">Kanglang fish</name>
    <name type="synonym">Barilius grahami</name>
    <dbReference type="NCBI Taxonomy" id="495550"/>
    <lineage>
        <taxon>Eukaryota</taxon>
        <taxon>Metazoa</taxon>
        <taxon>Chordata</taxon>
        <taxon>Craniata</taxon>
        <taxon>Vertebrata</taxon>
        <taxon>Euteleostomi</taxon>
        <taxon>Actinopterygii</taxon>
        <taxon>Neopterygii</taxon>
        <taxon>Teleostei</taxon>
        <taxon>Ostariophysi</taxon>
        <taxon>Cypriniformes</taxon>
        <taxon>Xenocyprididae</taxon>
        <taxon>Xenocypridinae</taxon>
        <taxon>Xenocypridinae incertae sedis</taxon>
        <taxon>Anabarilius</taxon>
    </lineage>
</organism>
<dbReference type="InterPro" id="IPR001660">
    <property type="entry name" value="SAM"/>
</dbReference>
<evidence type="ECO:0000313" key="3">
    <source>
        <dbReference type="Proteomes" id="UP000281406"/>
    </source>
</evidence>
<proteinExistence type="predicted"/>
<comment type="caution">
    <text evidence="2">The sequence shown here is derived from an EMBL/GenBank/DDBJ whole genome shotgun (WGS) entry which is preliminary data.</text>
</comment>
<dbReference type="Gene3D" id="1.10.150.50">
    <property type="entry name" value="Transcription Factor, Ets-1"/>
    <property type="match status" value="1"/>
</dbReference>
<dbReference type="EMBL" id="RJVU01020146">
    <property type="protein sequence ID" value="ROL50516.1"/>
    <property type="molecule type" value="Genomic_DNA"/>
</dbReference>
<dbReference type="Pfam" id="PF00536">
    <property type="entry name" value="SAM_1"/>
    <property type="match status" value="1"/>
</dbReference>
<reference evidence="2 3" key="1">
    <citation type="submission" date="2018-10" db="EMBL/GenBank/DDBJ databases">
        <title>Genome assembly for a Yunnan-Guizhou Plateau 3E fish, Anabarilius grahami (Regan), and its evolutionary and genetic applications.</title>
        <authorList>
            <person name="Jiang W."/>
        </authorList>
    </citation>
    <scope>NUCLEOTIDE SEQUENCE [LARGE SCALE GENOMIC DNA]</scope>
    <source>
        <strain evidence="2">AG-KIZ</strain>
        <tissue evidence="2">Muscle</tissue>
    </source>
</reference>
<dbReference type="Proteomes" id="UP000281406">
    <property type="component" value="Unassembled WGS sequence"/>
</dbReference>
<dbReference type="PANTHER" id="PTHR46829">
    <property type="entry name" value="STERILE ALPHA MOTIF DOMAIN-CONTAINING PROTEIN 15"/>
    <property type="match status" value="1"/>
</dbReference>
<dbReference type="SUPFAM" id="SSF47769">
    <property type="entry name" value="SAM/Pointed domain"/>
    <property type="match status" value="1"/>
</dbReference>
<evidence type="ECO:0000313" key="2">
    <source>
        <dbReference type="EMBL" id="ROL50516.1"/>
    </source>
</evidence>
<dbReference type="OrthoDB" id="6133291at2759"/>
<dbReference type="AlphaFoldDB" id="A0A3N0YWD7"/>
<dbReference type="InterPro" id="IPR013761">
    <property type="entry name" value="SAM/pointed_sf"/>
</dbReference>
<dbReference type="SMART" id="SM00454">
    <property type="entry name" value="SAM"/>
    <property type="match status" value="1"/>
</dbReference>
<evidence type="ECO:0000259" key="1">
    <source>
        <dbReference type="PROSITE" id="PS50105"/>
    </source>
</evidence>
<protein>
    <submittedName>
        <fullName evidence="2">Sterile alpha motif domain-containing protein 15</fullName>
    </submittedName>
</protein>
<name>A0A3N0YWD7_ANAGA</name>